<dbReference type="PRINTS" id="PR00385">
    <property type="entry name" value="P450"/>
</dbReference>
<keyword evidence="10" id="KW-1185">Reference proteome</keyword>
<evidence type="ECO:0000256" key="3">
    <source>
        <dbReference type="ARBA" id="ARBA00022723"/>
    </source>
</evidence>
<dbReference type="FunFam" id="1.10.630.10:FF:000036">
    <property type="entry name" value="CYtochrome P450 family"/>
    <property type="match status" value="1"/>
</dbReference>
<dbReference type="InterPro" id="IPR036396">
    <property type="entry name" value="Cyt_P450_sf"/>
</dbReference>
<evidence type="ECO:0000256" key="2">
    <source>
        <dbReference type="ARBA" id="ARBA00010617"/>
    </source>
</evidence>
<evidence type="ECO:0000313" key="9">
    <source>
        <dbReference type="EMBL" id="KAK3733032.1"/>
    </source>
</evidence>
<gene>
    <name evidence="9" type="ORF">RRG08_002634</name>
</gene>
<dbReference type="PANTHER" id="PTHR24300">
    <property type="entry name" value="CYTOCHROME P450 508A4-RELATED"/>
    <property type="match status" value="1"/>
</dbReference>
<evidence type="ECO:0000256" key="6">
    <source>
        <dbReference type="ARBA" id="ARBA00023033"/>
    </source>
</evidence>
<evidence type="ECO:0000313" key="10">
    <source>
        <dbReference type="Proteomes" id="UP001283361"/>
    </source>
</evidence>
<dbReference type="GO" id="GO:0016712">
    <property type="term" value="F:oxidoreductase activity, acting on paired donors, with incorporation or reduction of molecular oxygen, reduced flavin or flavoprotein as one donor, and incorporation of one atom of oxygen"/>
    <property type="evidence" value="ECO:0007669"/>
    <property type="project" value="TreeGrafter"/>
</dbReference>
<evidence type="ECO:0000256" key="1">
    <source>
        <dbReference type="ARBA" id="ARBA00001971"/>
    </source>
</evidence>
<dbReference type="Pfam" id="PF00067">
    <property type="entry name" value="p450"/>
    <property type="match status" value="1"/>
</dbReference>
<sequence>MVFTTFFGFELPPLAIVAVALLVIFVVSSWAKTPVNLPPCPARPFPVLGHLLYMTKDPRGVIMDWSKQTGEIFSLYFGTTLVIVFSSYDLLKDTLVKQADIFTDKPKDGMFPILERVNGIVEASGPLWKENRTTVLSILKAFGMGKNVMAEKVEEEIHAYLEEIEKLDGKSTDMKEITTRAVSNIICSFLLGQRFEYGDPFFKKFLTLFDQAVEAASAGTVHAWFPQVRHLPGDLFKAKRLLDSQKFFDDFVRDFRNKVDDDETSGINKENIINHYLKEMREKSEKGQQTNMSEEGLARVISDFMVAGSETTTSTILWFLLYMLHNPDVQRKIHEEMDEKIGTQRNPKITDRPKVTYLNAAIMETQRIASIVPLGLFHRCTEETTVRGYTIPKDTFIMPHLDSALLSEKIWGDPHNFRPERFIDGKGNLMNPEELVPFSMGRRMCLGEALAKAELFLFITHILQKYQLVPEDPSSLPSFDSVLGITRAPKPYKIRLVKRDILTE</sequence>
<dbReference type="SUPFAM" id="SSF48264">
    <property type="entry name" value="Cytochrome P450"/>
    <property type="match status" value="1"/>
</dbReference>
<keyword evidence="5 7" id="KW-0408">Iron</keyword>
<evidence type="ECO:0000256" key="7">
    <source>
        <dbReference type="PIRSR" id="PIRSR602401-1"/>
    </source>
</evidence>
<keyword evidence="6 8" id="KW-0503">Monooxygenase</keyword>
<dbReference type="GO" id="GO:0006082">
    <property type="term" value="P:organic acid metabolic process"/>
    <property type="evidence" value="ECO:0007669"/>
    <property type="project" value="TreeGrafter"/>
</dbReference>
<protein>
    <recommendedName>
        <fullName evidence="11">Cytochrome P450</fullName>
    </recommendedName>
</protein>
<comment type="caution">
    <text evidence="9">The sequence shown here is derived from an EMBL/GenBank/DDBJ whole genome shotgun (WGS) entry which is preliminary data.</text>
</comment>
<dbReference type="InterPro" id="IPR017972">
    <property type="entry name" value="Cyt_P450_CS"/>
</dbReference>
<accession>A0AAE0Y5R7</accession>
<dbReference type="InterPro" id="IPR002401">
    <property type="entry name" value="Cyt_P450_E_grp-I"/>
</dbReference>
<proteinExistence type="inferred from homology"/>
<comment type="cofactor">
    <cofactor evidence="1 7">
        <name>heme</name>
        <dbReference type="ChEBI" id="CHEBI:30413"/>
    </cofactor>
</comment>
<dbReference type="PRINTS" id="PR00463">
    <property type="entry name" value="EP450I"/>
</dbReference>
<dbReference type="GO" id="GO:0020037">
    <property type="term" value="F:heme binding"/>
    <property type="evidence" value="ECO:0007669"/>
    <property type="project" value="InterPro"/>
</dbReference>
<evidence type="ECO:0000256" key="8">
    <source>
        <dbReference type="RuleBase" id="RU000461"/>
    </source>
</evidence>
<dbReference type="GO" id="GO:0008395">
    <property type="term" value="F:steroid hydroxylase activity"/>
    <property type="evidence" value="ECO:0007669"/>
    <property type="project" value="TreeGrafter"/>
</dbReference>
<reference evidence="9" key="1">
    <citation type="journal article" date="2023" name="G3 (Bethesda)">
        <title>A reference genome for the long-term kleptoplast-retaining sea slug Elysia crispata morphotype clarki.</title>
        <authorList>
            <person name="Eastman K.E."/>
            <person name="Pendleton A.L."/>
            <person name="Shaikh M.A."/>
            <person name="Suttiyut T."/>
            <person name="Ogas R."/>
            <person name="Tomko P."/>
            <person name="Gavelis G."/>
            <person name="Widhalm J.R."/>
            <person name="Wisecaver J.H."/>
        </authorList>
    </citation>
    <scope>NUCLEOTIDE SEQUENCE</scope>
    <source>
        <strain evidence="9">ECLA1</strain>
    </source>
</reference>
<keyword evidence="7 8" id="KW-0349">Heme</keyword>
<dbReference type="Gene3D" id="1.10.630.10">
    <property type="entry name" value="Cytochrome P450"/>
    <property type="match status" value="1"/>
</dbReference>
<dbReference type="InterPro" id="IPR001128">
    <property type="entry name" value="Cyt_P450"/>
</dbReference>
<evidence type="ECO:0000256" key="4">
    <source>
        <dbReference type="ARBA" id="ARBA00023002"/>
    </source>
</evidence>
<dbReference type="GO" id="GO:0005737">
    <property type="term" value="C:cytoplasm"/>
    <property type="evidence" value="ECO:0007669"/>
    <property type="project" value="TreeGrafter"/>
</dbReference>
<dbReference type="Proteomes" id="UP001283361">
    <property type="component" value="Unassembled WGS sequence"/>
</dbReference>
<dbReference type="AlphaFoldDB" id="A0AAE0Y5R7"/>
<dbReference type="InterPro" id="IPR050182">
    <property type="entry name" value="Cytochrome_P450_fam2"/>
</dbReference>
<keyword evidence="4 8" id="KW-0560">Oxidoreductase</keyword>
<dbReference type="GO" id="GO:0005506">
    <property type="term" value="F:iron ion binding"/>
    <property type="evidence" value="ECO:0007669"/>
    <property type="project" value="InterPro"/>
</dbReference>
<name>A0AAE0Y5R7_9GAST</name>
<evidence type="ECO:0008006" key="11">
    <source>
        <dbReference type="Google" id="ProtNLM"/>
    </source>
</evidence>
<dbReference type="GO" id="GO:0006805">
    <property type="term" value="P:xenobiotic metabolic process"/>
    <property type="evidence" value="ECO:0007669"/>
    <property type="project" value="TreeGrafter"/>
</dbReference>
<organism evidence="9 10">
    <name type="scientific">Elysia crispata</name>
    <name type="common">lettuce slug</name>
    <dbReference type="NCBI Taxonomy" id="231223"/>
    <lineage>
        <taxon>Eukaryota</taxon>
        <taxon>Metazoa</taxon>
        <taxon>Spiralia</taxon>
        <taxon>Lophotrochozoa</taxon>
        <taxon>Mollusca</taxon>
        <taxon>Gastropoda</taxon>
        <taxon>Heterobranchia</taxon>
        <taxon>Euthyneura</taxon>
        <taxon>Panpulmonata</taxon>
        <taxon>Sacoglossa</taxon>
        <taxon>Placobranchoidea</taxon>
        <taxon>Plakobranchidae</taxon>
        <taxon>Elysia</taxon>
    </lineage>
</organism>
<dbReference type="PANTHER" id="PTHR24300:SF403">
    <property type="entry name" value="CYTOCHROME P450 306A1"/>
    <property type="match status" value="1"/>
</dbReference>
<evidence type="ECO:0000256" key="5">
    <source>
        <dbReference type="ARBA" id="ARBA00023004"/>
    </source>
</evidence>
<dbReference type="EMBL" id="JAWDGP010006922">
    <property type="protein sequence ID" value="KAK3733032.1"/>
    <property type="molecule type" value="Genomic_DNA"/>
</dbReference>
<dbReference type="PROSITE" id="PS00086">
    <property type="entry name" value="CYTOCHROME_P450"/>
    <property type="match status" value="1"/>
</dbReference>
<keyword evidence="3 7" id="KW-0479">Metal-binding</keyword>
<comment type="similarity">
    <text evidence="2 8">Belongs to the cytochrome P450 family.</text>
</comment>
<feature type="binding site" description="axial binding residue" evidence="7">
    <location>
        <position position="445"/>
    </location>
    <ligand>
        <name>heme</name>
        <dbReference type="ChEBI" id="CHEBI:30413"/>
    </ligand>
    <ligandPart>
        <name>Fe</name>
        <dbReference type="ChEBI" id="CHEBI:18248"/>
    </ligandPart>
</feature>